<reference evidence="3" key="1">
    <citation type="submission" date="2023-06" db="EMBL/GenBank/DDBJ databases">
        <title>Genome-scale phylogeny and comparative genomics of the fungal order Sordariales.</title>
        <authorList>
            <consortium name="Lawrence Berkeley National Laboratory"/>
            <person name="Hensen N."/>
            <person name="Bonometti L."/>
            <person name="Westerberg I."/>
            <person name="Brannstrom I.O."/>
            <person name="Guillou S."/>
            <person name="Cros-Aarteil S."/>
            <person name="Calhoun S."/>
            <person name="Haridas S."/>
            <person name="Kuo A."/>
            <person name="Mondo S."/>
            <person name="Pangilinan J."/>
            <person name="Riley R."/>
            <person name="Labutti K."/>
            <person name="Andreopoulos B."/>
            <person name="Lipzen A."/>
            <person name="Chen C."/>
            <person name="Yanf M."/>
            <person name="Daum C."/>
            <person name="Ng V."/>
            <person name="Clum A."/>
            <person name="Steindorff A."/>
            <person name="Ohm R."/>
            <person name="Martin F."/>
            <person name="Silar P."/>
            <person name="Natvig D."/>
            <person name="Lalanne C."/>
            <person name="Gautier V."/>
            <person name="Ament-Velasquez S.L."/>
            <person name="Kruys A."/>
            <person name="Hutchinson M.I."/>
            <person name="Powell A.J."/>
            <person name="Barry K."/>
            <person name="Miller A.N."/>
            <person name="Grigoriev I.V."/>
            <person name="Debuchy R."/>
            <person name="Gladieux P."/>
            <person name="Thoren M.H."/>
            <person name="Johannesson H."/>
        </authorList>
    </citation>
    <scope>NUCLEOTIDE SEQUENCE</scope>
    <source>
        <strain evidence="3">SMH2532-1</strain>
    </source>
</reference>
<evidence type="ECO:0000256" key="1">
    <source>
        <dbReference type="SAM" id="MobiDB-lite"/>
    </source>
</evidence>
<feature type="region of interest" description="Disordered" evidence="1">
    <location>
        <begin position="73"/>
        <end position="106"/>
    </location>
</feature>
<dbReference type="EMBL" id="JAULSV010000003">
    <property type="protein sequence ID" value="KAK0649779.1"/>
    <property type="molecule type" value="Genomic_DNA"/>
</dbReference>
<dbReference type="InterPro" id="IPR003615">
    <property type="entry name" value="HNH_nuc"/>
</dbReference>
<evidence type="ECO:0000313" key="3">
    <source>
        <dbReference type="EMBL" id="KAK0649779.1"/>
    </source>
</evidence>
<feature type="domain" description="HNH nuclease" evidence="2">
    <location>
        <begin position="126"/>
        <end position="254"/>
    </location>
</feature>
<protein>
    <recommendedName>
        <fullName evidence="2">HNH nuclease domain-containing protein</fullName>
    </recommendedName>
</protein>
<dbReference type="AlphaFoldDB" id="A0AA39YCH7"/>
<keyword evidence="4" id="KW-1185">Reference proteome</keyword>
<feature type="compositionally biased region" description="Acidic residues" evidence="1">
    <location>
        <begin position="178"/>
        <end position="206"/>
    </location>
</feature>
<dbReference type="Pfam" id="PF13391">
    <property type="entry name" value="HNH_2"/>
    <property type="match status" value="1"/>
</dbReference>
<comment type="caution">
    <text evidence="3">The sequence shown here is derived from an EMBL/GenBank/DDBJ whole genome shotgun (WGS) entry which is preliminary data.</text>
</comment>
<gene>
    <name evidence="3" type="ORF">B0T16DRAFT_492336</name>
</gene>
<feature type="region of interest" description="Disordered" evidence="1">
    <location>
        <begin position="171"/>
        <end position="207"/>
    </location>
</feature>
<name>A0AA39YCH7_9PEZI</name>
<organism evidence="3 4">
    <name type="scientific">Cercophora newfieldiana</name>
    <dbReference type="NCBI Taxonomy" id="92897"/>
    <lineage>
        <taxon>Eukaryota</taxon>
        <taxon>Fungi</taxon>
        <taxon>Dikarya</taxon>
        <taxon>Ascomycota</taxon>
        <taxon>Pezizomycotina</taxon>
        <taxon>Sordariomycetes</taxon>
        <taxon>Sordariomycetidae</taxon>
        <taxon>Sordariales</taxon>
        <taxon>Lasiosphaeriaceae</taxon>
        <taxon>Cercophora</taxon>
    </lineage>
</organism>
<evidence type="ECO:0000259" key="2">
    <source>
        <dbReference type="Pfam" id="PF13391"/>
    </source>
</evidence>
<evidence type="ECO:0000313" key="4">
    <source>
        <dbReference type="Proteomes" id="UP001174936"/>
    </source>
</evidence>
<proteinExistence type="predicted"/>
<sequence>MDVKRAQNMMVPGLSVDNCQYIMNGFLRDLMVVPCFIKRVMVKNMSNDVISLLATAEPRIQALNAQLDKIERQQEHSSESYEDKVPQLRSKKSKASLKDQAKGTGPNLIRSEAAKAERAMLDNYRCVVLGTGNPEICHIVPFSVNDKEKSRVDFRKYLAVAATCIYHDRPELASDPDTIPEDIDTSNGDTDDDMDDGMSETGDSDDERSPIELWALHCRKTFSSKLGVSDRSWNEISLDSQLHIWWGLGYFAFEPLGIDGTITEGLDPSGVAKHYTRVKLQFHWMPRRKDMGAIATPLNVSKDTRPQDFSDLYNKTYGDLETSELNPVFAQDRQNSVSHRVQTGDIFYVKVEHRYAERMLSAFQIQWAAIRILSLAGGAEALNDVGDAPDYLDEKLRWMGEVKRGMTTEDLFKTWEY</sequence>
<dbReference type="Proteomes" id="UP001174936">
    <property type="component" value="Unassembled WGS sequence"/>
</dbReference>
<feature type="compositionally biased region" description="Basic and acidic residues" evidence="1">
    <location>
        <begin position="73"/>
        <end position="86"/>
    </location>
</feature>
<accession>A0AA39YCH7</accession>